<sequence>MTVASPKPKPLASLTAFEQKQLHRAVAQARKDYDRANHMLRTPFASPGYHTTYKGETVHETRQSLKFAVALLDTGRPEDLSDAIDILNQVISLQDQDSNSETYGIWPWFLEESIQEMAPPDWNWADFCGTQLVEARLTHADRLPTEVLARIDESIRHAANSIQKRNVPINYTNIVVMGSFVVLMAGEILQDNKFTRYATERLKEFHSFTIKQGTFAEYNSPPYTNVTLNELRRLQRYTQSPELKERIDTLYTLAWQEIAEFYHPQTGQWSGPHSRCYETLLTPQIEGNIHRALGMENPDEVPSLEQHRLSHRCPDSLRHYFTQNSQSLQEPRTLTKIFSQDPPRIVGTTYLEPAFSLGSVNYSDLFNQRRSLLAYWGDTKQVRSLRMRFLHDDYDFTAMQFYSAQNLGNILAGIGFATDGGDRHPYFDRLTDGQFEASDLRLRFEAEGVRIDHTKASQVNCEEGYGIFELDGLYLSLQMIEAYFGKHRGQMEITQTSDRYIIDIVFYSGPRKTFSFPEHGHKQQVAIAFNASLSSTPDTSAPTTASVCYDSSGWTQYTWNALEIEVKTTPASLEYMKRSVE</sequence>
<gene>
    <name evidence="1" type="ORF">SH580_03540</name>
</gene>
<reference evidence="1 2" key="1">
    <citation type="submission" date="2023-11" db="EMBL/GenBank/DDBJ databases">
        <title>Coraliomargarita sp. nov., isolated from marine algae.</title>
        <authorList>
            <person name="Lee J.K."/>
            <person name="Baek J.H."/>
            <person name="Kim J.M."/>
            <person name="Choi D.G."/>
            <person name="Jeon C.O."/>
        </authorList>
    </citation>
    <scope>NUCLEOTIDE SEQUENCE [LARGE SCALE GENOMIC DNA]</scope>
    <source>
        <strain evidence="1 2">J2-16</strain>
    </source>
</reference>
<protein>
    <submittedName>
        <fullName evidence="1">Uncharacterized protein</fullName>
    </submittedName>
</protein>
<evidence type="ECO:0000313" key="1">
    <source>
        <dbReference type="EMBL" id="WPJ96778.1"/>
    </source>
</evidence>
<evidence type="ECO:0000313" key="2">
    <source>
        <dbReference type="Proteomes" id="UP001324993"/>
    </source>
</evidence>
<dbReference type="RefSeq" id="WP_319833635.1">
    <property type="nucleotide sequence ID" value="NZ_CP138858.1"/>
</dbReference>
<organism evidence="1 2">
    <name type="scientific">Coraliomargarita algicola</name>
    <dbReference type="NCBI Taxonomy" id="3092156"/>
    <lineage>
        <taxon>Bacteria</taxon>
        <taxon>Pseudomonadati</taxon>
        <taxon>Verrucomicrobiota</taxon>
        <taxon>Opitutia</taxon>
        <taxon>Puniceicoccales</taxon>
        <taxon>Coraliomargaritaceae</taxon>
        <taxon>Coraliomargarita</taxon>
    </lineage>
</organism>
<name>A0ABZ0RNT1_9BACT</name>
<accession>A0ABZ0RNT1</accession>
<dbReference type="PANTHER" id="PTHR40616:SF1">
    <property type="entry name" value="LINALOOL DEHYDRATASE_ISOMERASE DOMAIN-CONTAINING PROTEIN"/>
    <property type="match status" value="1"/>
</dbReference>
<dbReference type="Proteomes" id="UP001324993">
    <property type="component" value="Chromosome"/>
</dbReference>
<dbReference type="EMBL" id="CP138858">
    <property type="protein sequence ID" value="WPJ96778.1"/>
    <property type="molecule type" value="Genomic_DNA"/>
</dbReference>
<dbReference type="PANTHER" id="PTHR40616">
    <property type="entry name" value="LINALOOL DEHYDRATASE_ISOMERASE DOMAIN-CONTAINING PROTEIN"/>
    <property type="match status" value="1"/>
</dbReference>
<keyword evidence="2" id="KW-1185">Reference proteome</keyword>
<proteinExistence type="predicted"/>